<reference evidence="1" key="2">
    <citation type="submission" date="2025-09" db="UniProtKB">
        <authorList>
            <consortium name="Ensembl"/>
        </authorList>
    </citation>
    <scope>IDENTIFICATION</scope>
</reference>
<organism evidence="1 2">
    <name type="scientific">Malurus cyaneus samueli</name>
    <dbReference type="NCBI Taxonomy" id="2593467"/>
    <lineage>
        <taxon>Eukaryota</taxon>
        <taxon>Metazoa</taxon>
        <taxon>Chordata</taxon>
        <taxon>Craniata</taxon>
        <taxon>Vertebrata</taxon>
        <taxon>Euteleostomi</taxon>
        <taxon>Archelosauria</taxon>
        <taxon>Archosauria</taxon>
        <taxon>Dinosauria</taxon>
        <taxon>Saurischia</taxon>
        <taxon>Theropoda</taxon>
        <taxon>Coelurosauria</taxon>
        <taxon>Aves</taxon>
        <taxon>Neognathae</taxon>
        <taxon>Neoaves</taxon>
        <taxon>Telluraves</taxon>
        <taxon>Australaves</taxon>
        <taxon>Passeriformes</taxon>
        <taxon>Meliphagoidea</taxon>
        <taxon>Maluridae</taxon>
        <taxon>Malurus</taxon>
    </lineage>
</organism>
<evidence type="ECO:0000313" key="2">
    <source>
        <dbReference type="Proteomes" id="UP000694560"/>
    </source>
</evidence>
<sequence length="122" mass="13679">PCQSPSDHFGCVCKERGQNPSPAQCFPTRSAVAPQHLPEVTRTPVASRARPLKAALLLYTYIGEGVSVELRDGCQLTFADIHFCNQFVVALHLHKSLVKRRQRHSCYCWRSPQSLHLVLSLL</sequence>
<dbReference type="Ensembl" id="ENSMCST00000006791.1">
    <property type="protein sequence ID" value="ENSMCSP00000006636.1"/>
    <property type="gene ID" value="ENSMCSG00000004781.1"/>
</dbReference>
<dbReference type="AlphaFoldDB" id="A0A8C5TGE6"/>
<accession>A0A8C5TGE6</accession>
<dbReference type="Proteomes" id="UP000694560">
    <property type="component" value="Unplaced"/>
</dbReference>
<evidence type="ECO:0000313" key="1">
    <source>
        <dbReference type="Ensembl" id="ENSMCSP00000006636.1"/>
    </source>
</evidence>
<keyword evidence="2" id="KW-1185">Reference proteome</keyword>
<proteinExistence type="predicted"/>
<protein>
    <submittedName>
        <fullName evidence="1">Uncharacterized protein</fullName>
    </submittedName>
</protein>
<name>A0A8C5TGE6_9PASS</name>
<reference evidence="1" key="1">
    <citation type="submission" date="2025-08" db="UniProtKB">
        <authorList>
            <consortium name="Ensembl"/>
        </authorList>
    </citation>
    <scope>IDENTIFICATION</scope>
</reference>